<dbReference type="AlphaFoldDB" id="A0A8H5CXH5"/>
<dbReference type="SUPFAM" id="SSF48264">
    <property type="entry name" value="Cytochrome P450"/>
    <property type="match status" value="1"/>
</dbReference>
<keyword evidence="3 6" id="KW-0479">Metal-binding</keyword>
<keyword evidence="7" id="KW-0503">Monooxygenase</keyword>
<keyword evidence="5 6" id="KW-0408">Iron</keyword>
<evidence type="ECO:0000256" key="4">
    <source>
        <dbReference type="ARBA" id="ARBA00023002"/>
    </source>
</evidence>
<evidence type="ECO:0008006" key="10">
    <source>
        <dbReference type="Google" id="ProtNLM"/>
    </source>
</evidence>
<accession>A0A8H5CXH5</accession>
<comment type="cofactor">
    <cofactor evidence="1 6">
        <name>heme</name>
        <dbReference type="ChEBI" id="CHEBI:30413"/>
    </cofactor>
</comment>
<dbReference type="GO" id="GO:0020037">
    <property type="term" value="F:heme binding"/>
    <property type="evidence" value="ECO:0007669"/>
    <property type="project" value="InterPro"/>
</dbReference>
<evidence type="ECO:0000256" key="5">
    <source>
        <dbReference type="ARBA" id="ARBA00023004"/>
    </source>
</evidence>
<sequence>MASLAVEDLDFSSLLKCLLAIVLVAHAALKYIQAKRSPLNAIPTAGCSGTFTSYITAVQWIWKAGELIQEGYDRYPGQAFKVATLSRWIVILSGKQHIDDIRKASDDVLSFLEAAEETTHTKYTFGQRFFDEPFHVATVRSPITRNLISRFDDIRDEIVESFKDYIPLTKDWVPVTAYDTIMHIVCRTSNRYFVGLPLCREPGYRSLNETFTVDLIKRARITNCFPKFLRPFVARYLTTSRRDVAKALHYLGPTLEVRLAQTKQPESEQGEKPNDLISWLIETATHAHHLDARDLTMRILAINFAAIHTSTMSMTHALYDMAAHPEYVEEMREEAEAMIEEYGWTKAAMQRMRKIDSFLKEGQRFSGLGSMNMTRKTLKDWTLSDGTHLPANSFVAIATGAMQKDEALFPDARSFKGFRFSEMRNGDGELDSIKHQMVSLDFDQIVFGHGRHACPGRFFAVNEIKAMFAHVLLEYDVQLENGSLERPRNTHFEAAIIPNPKANVMFRKRQTG</sequence>
<proteinExistence type="inferred from homology"/>
<evidence type="ECO:0000256" key="6">
    <source>
        <dbReference type="PIRSR" id="PIRSR602403-1"/>
    </source>
</evidence>
<dbReference type="InterPro" id="IPR002403">
    <property type="entry name" value="Cyt_P450_E_grp-IV"/>
</dbReference>
<dbReference type="GO" id="GO:0005506">
    <property type="term" value="F:iron ion binding"/>
    <property type="evidence" value="ECO:0007669"/>
    <property type="project" value="InterPro"/>
</dbReference>
<keyword evidence="4 7" id="KW-0560">Oxidoreductase</keyword>
<keyword evidence="9" id="KW-1185">Reference proteome</keyword>
<evidence type="ECO:0000313" key="8">
    <source>
        <dbReference type="EMBL" id="KAF5349710.1"/>
    </source>
</evidence>
<dbReference type="PROSITE" id="PS00086">
    <property type="entry name" value="CYTOCHROME_P450"/>
    <property type="match status" value="1"/>
</dbReference>
<dbReference type="GO" id="GO:0016705">
    <property type="term" value="F:oxidoreductase activity, acting on paired donors, with incorporation or reduction of molecular oxygen"/>
    <property type="evidence" value="ECO:0007669"/>
    <property type="project" value="InterPro"/>
</dbReference>
<gene>
    <name evidence="8" type="ORF">D9756_008947</name>
</gene>
<dbReference type="OrthoDB" id="1844152at2759"/>
<evidence type="ECO:0000256" key="3">
    <source>
        <dbReference type="ARBA" id="ARBA00022723"/>
    </source>
</evidence>
<reference evidence="8 9" key="1">
    <citation type="journal article" date="2020" name="ISME J.">
        <title>Uncovering the hidden diversity of litter-decomposition mechanisms in mushroom-forming fungi.</title>
        <authorList>
            <person name="Floudas D."/>
            <person name="Bentzer J."/>
            <person name="Ahren D."/>
            <person name="Johansson T."/>
            <person name="Persson P."/>
            <person name="Tunlid A."/>
        </authorList>
    </citation>
    <scope>NUCLEOTIDE SEQUENCE [LARGE SCALE GENOMIC DNA]</scope>
    <source>
        <strain evidence="8 9">CBS 146.42</strain>
    </source>
</reference>
<dbReference type="Pfam" id="PF00067">
    <property type="entry name" value="p450"/>
    <property type="match status" value="1"/>
</dbReference>
<keyword evidence="6 7" id="KW-0349">Heme</keyword>
<dbReference type="PRINTS" id="PR00465">
    <property type="entry name" value="EP450IV"/>
</dbReference>
<dbReference type="GO" id="GO:0004497">
    <property type="term" value="F:monooxygenase activity"/>
    <property type="evidence" value="ECO:0007669"/>
    <property type="project" value="UniProtKB-KW"/>
</dbReference>
<protein>
    <recommendedName>
        <fullName evidence="10">Cytochrome P450</fullName>
    </recommendedName>
</protein>
<dbReference type="InterPro" id="IPR001128">
    <property type="entry name" value="Cyt_P450"/>
</dbReference>
<dbReference type="InterPro" id="IPR017972">
    <property type="entry name" value="Cyt_P450_CS"/>
</dbReference>
<evidence type="ECO:0000256" key="2">
    <source>
        <dbReference type="ARBA" id="ARBA00010617"/>
    </source>
</evidence>
<dbReference type="Proteomes" id="UP000559027">
    <property type="component" value="Unassembled WGS sequence"/>
</dbReference>
<evidence type="ECO:0000256" key="1">
    <source>
        <dbReference type="ARBA" id="ARBA00001971"/>
    </source>
</evidence>
<comment type="similarity">
    <text evidence="2 7">Belongs to the cytochrome P450 family.</text>
</comment>
<evidence type="ECO:0000256" key="7">
    <source>
        <dbReference type="RuleBase" id="RU000461"/>
    </source>
</evidence>
<dbReference type="PANTHER" id="PTHR46206">
    <property type="entry name" value="CYTOCHROME P450"/>
    <property type="match status" value="1"/>
</dbReference>
<comment type="caution">
    <text evidence="8">The sequence shown here is derived from an EMBL/GenBank/DDBJ whole genome shotgun (WGS) entry which is preliminary data.</text>
</comment>
<name>A0A8H5CXH5_9AGAR</name>
<evidence type="ECO:0000313" key="9">
    <source>
        <dbReference type="Proteomes" id="UP000559027"/>
    </source>
</evidence>
<dbReference type="EMBL" id="JAACJO010000016">
    <property type="protein sequence ID" value="KAF5349710.1"/>
    <property type="molecule type" value="Genomic_DNA"/>
</dbReference>
<feature type="binding site" description="axial binding residue" evidence="6">
    <location>
        <position position="454"/>
    </location>
    <ligand>
        <name>heme</name>
        <dbReference type="ChEBI" id="CHEBI:30413"/>
    </ligand>
    <ligandPart>
        <name>Fe</name>
        <dbReference type="ChEBI" id="CHEBI:18248"/>
    </ligandPart>
</feature>
<organism evidence="8 9">
    <name type="scientific">Leucocoprinus leucothites</name>
    <dbReference type="NCBI Taxonomy" id="201217"/>
    <lineage>
        <taxon>Eukaryota</taxon>
        <taxon>Fungi</taxon>
        <taxon>Dikarya</taxon>
        <taxon>Basidiomycota</taxon>
        <taxon>Agaricomycotina</taxon>
        <taxon>Agaricomycetes</taxon>
        <taxon>Agaricomycetidae</taxon>
        <taxon>Agaricales</taxon>
        <taxon>Agaricineae</taxon>
        <taxon>Agaricaceae</taxon>
        <taxon>Leucocoprinus</taxon>
    </lineage>
</organism>
<dbReference type="Gene3D" id="1.10.630.10">
    <property type="entry name" value="Cytochrome P450"/>
    <property type="match status" value="1"/>
</dbReference>
<dbReference type="CDD" id="cd11041">
    <property type="entry name" value="CYP503A1-like"/>
    <property type="match status" value="1"/>
</dbReference>
<dbReference type="InterPro" id="IPR036396">
    <property type="entry name" value="Cyt_P450_sf"/>
</dbReference>